<evidence type="ECO:0000259" key="1">
    <source>
        <dbReference type="Pfam" id="PF00419"/>
    </source>
</evidence>
<name>A0AAJ5QSC8_9ENTR</name>
<dbReference type="Proteomes" id="UP001210130">
    <property type="component" value="Chromosome"/>
</dbReference>
<dbReference type="InterPro" id="IPR008966">
    <property type="entry name" value="Adhesion_dom_sf"/>
</dbReference>
<dbReference type="EMBL" id="CP112887">
    <property type="protein sequence ID" value="WBW59595.1"/>
    <property type="molecule type" value="Genomic_DNA"/>
</dbReference>
<reference evidence="2 3" key="1">
    <citation type="journal article" date="2023" name="Microbiol. Resour. Announc.">
        <title>Complete Genome Sequence of the First Colistin-Resistant Raoultella electrica Strain.</title>
        <authorList>
            <person name="Aldeia C."/>
            <person name="Campos-Madueno E.I."/>
            <person name="Sendi P."/>
            <person name="Endimiani A."/>
        </authorList>
    </citation>
    <scope>NUCLEOTIDE SEQUENCE [LARGE SCALE GENOMIC DNA]</scope>
    <source>
        <strain evidence="2 3">S2-IND-01-C</strain>
    </source>
</reference>
<keyword evidence="3" id="KW-1185">Reference proteome</keyword>
<dbReference type="Gene3D" id="2.60.40.1090">
    <property type="entry name" value="Fimbrial-type adhesion domain"/>
    <property type="match status" value="1"/>
</dbReference>
<protein>
    <submittedName>
        <fullName evidence="2">Fimbrial protein</fullName>
    </submittedName>
</protein>
<sequence>MRRTGKEEQVQGIKHRSRCWLGAFLLILSVDVSAQLHISRSYMWGHPASEVFQQPVGTCVYSYPDSMPFSVHRPVVVDNSIPDGTILMSWDYADLNTSIMLNCTGNGTESSFLNILNVESSITIVSADIALAGLGFGLSGSGSGILNTSVGGVGIRFYVRSDSPNLGSDGNSSAYIRMSGFGSSGTEYAASGVEYPLIGPTTGMAALVLRMMDSRTEGGHTFWYMPSRSVSLSLRAELIKTGYVTSYGPLSVSHLFNSWVNPAPTGIGTNPDTNFLSGNGVTLVRPTCKLSSQRPTDYTVNMGIWDADTITREGAPAFGADVPVPVELECNGMAENVRMRFEDAGASPLPVGNLSLYDAAGGNKIDGLEIELRYNGNHIDINGSAVDIGSYGSGATSVAGDKIFAASSASFMPITFQARYIQRATIARAGVNYTGPVSGTVNLFMVYD</sequence>
<dbReference type="InterPro" id="IPR000259">
    <property type="entry name" value="Adhesion_dom_fimbrial"/>
</dbReference>
<dbReference type="GO" id="GO:0007155">
    <property type="term" value="P:cell adhesion"/>
    <property type="evidence" value="ECO:0007669"/>
    <property type="project" value="InterPro"/>
</dbReference>
<dbReference type="InterPro" id="IPR036937">
    <property type="entry name" value="Adhesion_dom_fimbrial_sf"/>
</dbReference>
<feature type="domain" description="Fimbrial-type adhesion" evidence="1">
    <location>
        <begin position="282"/>
        <end position="445"/>
    </location>
</feature>
<dbReference type="AlphaFoldDB" id="A0AAJ5QSC8"/>
<dbReference type="GO" id="GO:0009289">
    <property type="term" value="C:pilus"/>
    <property type="evidence" value="ECO:0007669"/>
    <property type="project" value="InterPro"/>
</dbReference>
<proteinExistence type="predicted"/>
<gene>
    <name evidence="2" type="ORF">OR613_16310</name>
</gene>
<dbReference type="RefSeq" id="WP_131050013.1">
    <property type="nucleotide sequence ID" value="NZ_CP112887.1"/>
</dbReference>
<organism evidence="2 3">
    <name type="scientific">Klebsiella electrica</name>
    <dbReference type="NCBI Taxonomy" id="1259973"/>
    <lineage>
        <taxon>Bacteria</taxon>
        <taxon>Pseudomonadati</taxon>
        <taxon>Pseudomonadota</taxon>
        <taxon>Gammaproteobacteria</taxon>
        <taxon>Enterobacterales</taxon>
        <taxon>Enterobacteriaceae</taxon>
        <taxon>Klebsiella/Raoultella group</taxon>
        <taxon>Klebsiella</taxon>
    </lineage>
</organism>
<dbReference type="Gene3D" id="2.60.40.3310">
    <property type="match status" value="1"/>
</dbReference>
<accession>A0AAJ5QSC8</accession>
<dbReference type="SUPFAM" id="SSF49401">
    <property type="entry name" value="Bacterial adhesins"/>
    <property type="match status" value="1"/>
</dbReference>
<evidence type="ECO:0000313" key="3">
    <source>
        <dbReference type="Proteomes" id="UP001210130"/>
    </source>
</evidence>
<dbReference type="Pfam" id="PF00419">
    <property type="entry name" value="Fimbrial"/>
    <property type="match status" value="1"/>
</dbReference>
<evidence type="ECO:0000313" key="2">
    <source>
        <dbReference type="EMBL" id="WBW59595.1"/>
    </source>
</evidence>